<dbReference type="InterPro" id="IPR004358">
    <property type="entry name" value="Sig_transdc_His_kin-like_C"/>
</dbReference>
<accession>A0A0D5NSB1</accession>
<dbReference type="PROSITE" id="PS50109">
    <property type="entry name" value="HIS_KIN"/>
    <property type="match status" value="1"/>
</dbReference>
<keyword evidence="12" id="KW-0902">Two-component regulatory system</keyword>
<keyword evidence="11 14" id="KW-1133">Transmembrane helix</keyword>
<dbReference type="InterPro" id="IPR005467">
    <property type="entry name" value="His_kinase_dom"/>
</dbReference>
<dbReference type="STRING" id="1126833.VN24_15930"/>
<dbReference type="InterPro" id="IPR050351">
    <property type="entry name" value="BphY/WalK/GraS-like"/>
</dbReference>
<dbReference type="InterPro" id="IPR003594">
    <property type="entry name" value="HATPase_dom"/>
</dbReference>
<evidence type="ECO:0000256" key="14">
    <source>
        <dbReference type="SAM" id="Phobius"/>
    </source>
</evidence>
<dbReference type="KEGG" id="pbj:VN24_15930"/>
<keyword evidence="6" id="KW-0808">Transferase</keyword>
<evidence type="ECO:0000256" key="4">
    <source>
        <dbReference type="ARBA" id="ARBA00022475"/>
    </source>
</evidence>
<reference evidence="16 17" key="1">
    <citation type="journal article" date="2015" name="J. Biotechnol.">
        <title>Complete genome sequence of Paenibacillus beijingensis 7188(T) (=DSM 24997(T)), a novel rhizobacterium from jujube garden soil.</title>
        <authorList>
            <person name="Kwak Y."/>
            <person name="Shin J.H."/>
        </authorList>
    </citation>
    <scope>NUCLEOTIDE SEQUENCE [LARGE SCALE GENOMIC DNA]</scope>
    <source>
        <strain evidence="16 17">DSM 24997</strain>
    </source>
</reference>
<evidence type="ECO:0000256" key="7">
    <source>
        <dbReference type="ARBA" id="ARBA00022692"/>
    </source>
</evidence>
<dbReference type="GO" id="GO:0016036">
    <property type="term" value="P:cellular response to phosphate starvation"/>
    <property type="evidence" value="ECO:0007669"/>
    <property type="project" value="TreeGrafter"/>
</dbReference>
<evidence type="ECO:0000256" key="12">
    <source>
        <dbReference type="ARBA" id="ARBA00023012"/>
    </source>
</evidence>
<dbReference type="EMBL" id="CP011058">
    <property type="protein sequence ID" value="AJY77783.1"/>
    <property type="molecule type" value="Genomic_DNA"/>
</dbReference>
<evidence type="ECO:0000256" key="5">
    <source>
        <dbReference type="ARBA" id="ARBA00022553"/>
    </source>
</evidence>
<keyword evidence="4" id="KW-1003">Cell membrane</keyword>
<dbReference type="Pfam" id="PF02518">
    <property type="entry name" value="HATPase_c"/>
    <property type="match status" value="1"/>
</dbReference>
<dbReference type="CDD" id="cd00082">
    <property type="entry name" value="HisKA"/>
    <property type="match status" value="1"/>
</dbReference>
<comment type="catalytic activity">
    <reaction evidence="1">
        <text>ATP + protein L-histidine = ADP + protein N-phospho-L-histidine.</text>
        <dbReference type="EC" id="2.7.13.3"/>
    </reaction>
</comment>
<keyword evidence="5" id="KW-0597">Phosphoprotein</keyword>
<feature type="transmembrane region" description="Helical" evidence="14">
    <location>
        <begin position="43"/>
        <end position="62"/>
    </location>
</feature>
<evidence type="ECO:0000256" key="9">
    <source>
        <dbReference type="ARBA" id="ARBA00022777"/>
    </source>
</evidence>
<evidence type="ECO:0000256" key="1">
    <source>
        <dbReference type="ARBA" id="ARBA00000085"/>
    </source>
</evidence>
<organism evidence="16 17">
    <name type="scientific">Paenibacillus beijingensis</name>
    <dbReference type="NCBI Taxonomy" id="1126833"/>
    <lineage>
        <taxon>Bacteria</taxon>
        <taxon>Bacillati</taxon>
        <taxon>Bacillota</taxon>
        <taxon>Bacilli</taxon>
        <taxon>Bacillales</taxon>
        <taxon>Paenibacillaceae</taxon>
        <taxon>Paenibacillus</taxon>
    </lineage>
</organism>
<evidence type="ECO:0000259" key="15">
    <source>
        <dbReference type="PROSITE" id="PS50109"/>
    </source>
</evidence>
<evidence type="ECO:0000256" key="11">
    <source>
        <dbReference type="ARBA" id="ARBA00022989"/>
    </source>
</evidence>
<dbReference type="GO" id="GO:0004721">
    <property type="term" value="F:phosphoprotein phosphatase activity"/>
    <property type="evidence" value="ECO:0007669"/>
    <property type="project" value="TreeGrafter"/>
</dbReference>
<evidence type="ECO:0000256" key="6">
    <source>
        <dbReference type="ARBA" id="ARBA00022679"/>
    </source>
</evidence>
<evidence type="ECO:0000256" key="3">
    <source>
        <dbReference type="ARBA" id="ARBA00012438"/>
    </source>
</evidence>
<keyword evidence="7 14" id="KW-0812">Transmembrane</keyword>
<dbReference type="Proteomes" id="UP000032633">
    <property type="component" value="Chromosome"/>
</dbReference>
<keyword evidence="10" id="KW-0067">ATP-binding</keyword>
<proteinExistence type="predicted"/>
<dbReference type="PRINTS" id="PR00344">
    <property type="entry name" value="BCTRLSENSOR"/>
</dbReference>
<dbReference type="SUPFAM" id="SSF55874">
    <property type="entry name" value="ATPase domain of HSP90 chaperone/DNA topoisomerase II/histidine kinase"/>
    <property type="match status" value="1"/>
</dbReference>
<dbReference type="GO" id="GO:0005524">
    <property type="term" value="F:ATP binding"/>
    <property type="evidence" value="ECO:0007669"/>
    <property type="project" value="UniProtKB-KW"/>
</dbReference>
<evidence type="ECO:0000256" key="13">
    <source>
        <dbReference type="ARBA" id="ARBA00023136"/>
    </source>
</evidence>
<keyword evidence="8" id="KW-0547">Nucleotide-binding</keyword>
<dbReference type="GO" id="GO:0000155">
    <property type="term" value="F:phosphorelay sensor kinase activity"/>
    <property type="evidence" value="ECO:0007669"/>
    <property type="project" value="InterPro"/>
</dbReference>
<dbReference type="Gene3D" id="3.30.565.10">
    <property type="entry name" value="Histidine kinase-like ATPase, C-terminal domain"/>
    <property type="match status" value="1"/>
</dbReference>
<sequence>MRSGWTYVLDRLFYIVSFLAAIGVGCLIWILDRTAAGSGYYGWTLLYFVLLSVFALVLFLAADYARHKRYLRQLQAALAQAGDPQALQQLNAGVTREQRAVQELLAARHLAYHNALDAYKKRQEFHHHFIHQWVHQMKTPVSVIDLIAQQESGGGLSGAEAKALLLSVGEEAERLARGLEQMLNTARLDKFELDLHPKRLALHEAARSCINTHKRLLIRGSIFPQVEGEAWAETDEKWLAFILNQLIANAIKYSRPKPGSKRLTVKVGHALNGVATVTVQDEGIGIPSQDLPRVFDPFFTGENGRSSEESTGMGLYLVQQVCLKLGHRIRIESAEGRGTAVTVEISGGGIHGMAREMQTFAEER</sequence>
<dbReference type="SMART" id="SM00387">
    <property type="entry name" value="HATPase_c"/>
    <property type="match status" value="1"/>
</dbReference>
<dbReference type="SMART" id="SM00388">
    <property type="entry name" value="HisKA"/>
    <property type="match status" value="1"/>
</dbReference>
<feature type="domain" description="Histidine kinase" evidence="15">
    <location>
        <begin position="132"/>
        <end position="349"/>
    </location>
</feature>
<evidence type="ECO:0000256" key="8">
    <source>
        <dbReference type="ARBA" id="ARBA00022741"/>
    </source>
</evidence>
<feature type="transmembrane region" description="Helical" evidence="14">
    <location>
        <begin position="12"/>
        <end position="31"/>
    </location>
</feature>
<dbReference type="Gene3D" id="1.10.287.130">
    <property type="match status" value="1"/>
</dbReference>
<dbReference type="EC" id="2.7.13.3" evidence="3"/>
<reference evidence="17" key="2">
    <citation type="submission" date="2015-03" db="EMBL/GenBank/DDBJ databases">
        <title>Genome sequence of Paenibacillus beijingensis strain DSM 24997T.</title>
        <authorList>
            <person name="Kwak Y."/>
            <person name="Shin J.-H."/>
        </authorList>
    </citation>
    <scope>NUCLEOTIDE SEQUENCE [LARGE SCALE GENOMIC DNA]</scope>
    <source>
        <strain evidence="17">DSM 24997</strain>
    </source>
</reference>
<dbReference type="PATRIC" id="fig|1126833.4.peg.3486"/>
<keyword evidence="13 14" id="KW-0472">Membrane</keyword>
<dbReference type="InterPro" id="IPR003661">
    <property type="entry name" value="HisK_dim/P_dom"/>
</dbReference>
<keyword evidence="9" id="KW-0418">Kinase</keyword>
<evidence type="ECO:0000256" key="2">
    <source>
        <dbReference type="ARBA" id="ARBA00004651"/>
    </source>
</evidence>
<keyword evidence="17" id="KW-1185">Reference proteome</keyword>
<evidence type="ECO:0000313" key="17">
    <source>
        <dbReference type="Proteomes" id="UP000032633"/>
    </source>
</evidence>
<gene>
    <name evidence="16" type="ORF">VN24_15930</name>
</gene>
<dbReference type="GO" id="GO:0005886">
    <property type="term" value="C:plasma membrane"/>
    <property type="evidence" value="ECO:0007669"/>
    <property type="project" value="UniProtKB-SubCell"/>
</dbReference>
<dbReference type="PANTHER" id="PTHR45453:SF2">
    <property type="entry name" value="HISTIDINE KINASE"/>
    <property type="match status" value="1"/>
</dbReference>
<evidence type="ECO:0000256" key="10">
    <source>
        <dbReference type="ARBA" id="ARBA00022840"/>
    </source>
</evidence>
<evidence type="ECO:0000313" key="16">
    <source>
        <dbReference type="EMBL" id="AJY77783.1"/>
    </source>
</evidence>
<dbReference type="SUPFAM" id="SSF47384">
    <property type="entry name" value="Homodimeric domain of signal transducing histidine kinase"/>
    <property type="match status" value="1"/>
</dbReference>
<dbReference type="PROSITE" id="PS51257">
    <property type="entry name" value="PROKAR_LIPOPROTEIN"/>
    <property type="match status" value="1"/>
</dbReference>
<protein>
    <recommendedName>
        <fullName evidence="3">histidine kinase</fullName>
        <ecNumber evidence="3">2.7.13.3</ecNumber>
    </recommendedName>
</protein>
<dbReference type="InterPro" id="IPR036890">
    <property type="entry name" value="HATPase_C_sf"/>
</dbReference>
<name>A0A0D5NSB1_9BACL</name>
<dbReference type="InterPro" id="IPR036097">
    <property type="entry name" value="HisK_dim/P_sf"/>
</dbReference>
<comment type="subcellular location">
    <subcellularLocation>
        <location evidence="2">Cell membrane</location>
        <topology evidence="2">Multi-pass membrane protein</topology>
    </subcellularLocation>
</comment>
<dbReference type="AlphaFoldDB" id="A0A0D5NSB1"/>
<dbReference type="HOGENOM" id="CLU_000445_13_1_9"/>
<dbReference type="PANTHER" id="PTHR45453">
    <property type="entry name" value="PHOSPHATE REGULON SENSOR PROTEIN PHOR"/>
    <property type="match status" value="1"/>
</dbReference>